<dbReference type="RefSeq" id="WP_244407541.1">
    <property type="nucleotide sequence ID" value="NZ_AP025637.1"/>
</dbReference>
<evidence type="ECO:0000313" key="1">
    <source>
        <dbReference type="EMBL" id="BDG73313.1"/>
    </source>
</evidence>
<gene>
    <name evidence="1" type="ORF">Rmf_32420</name>
</gene>
<proteinExistence type="predicted"/>
<keyword evidence="2" id="KW-1185">Reference proteome</keyword>
<accession>A0ABN6P5S9</accession>
<dbReference type="EMBL" id="AP025637">
    <property type="protein sequence ID" value="BDG73313.1"/>
    <property type="molecule type" value="Genomic_DNA"/>
</dbReference>
<sequence length="222" mass="23805">MTGDEQTPPTVAPAQRAKPGVGQLTMRPVEVRLYRAQLVPPPRCYLEWGLGGSTAEALRAGAGLVVSVEGDGAWIAAARDDAAVAAAEATGRLRLVHADIGPTGKWGMPVDRGTRARWPGYAAAPWPVLDAAGAWPDLVLVDGRFRVACCLSMARECLARPDRPPPRLMLHDFNDQRPHYEPMRLAWEEVGAAASLRVFRLRAGIDPAALAAGIAAHDQDPR</sequence>
<organism evidence="1 2">
    <name type="scientific">Roseomonas fluvialis</name>
    <dbReference type="NCBI Taxonomy" id="1750527"/>
    <lineage>
        <taxon>Bacteria</taxon>
        <taxon>Pseudomonadati</taxon>
        <taxon>Pseudomonadota</taxon>
        <taxon>Alphaproteobacteria</taxon>
        <taxon>Acetobacterales</taxon>
        <taxon>Roseomonadaceae</taxon>
        <taxon>Roseomonas</taxon>
    </lineage>
</organism>
<dbReference type="Proteomes" id="UP000831327">
    <property type="component" value="Chromosome"/>
</dbReference>
<evidence type="ECO:0000313" key="2">
    <source>
        <dbReference type="Proteomes" id="UP000831327"/>
    </source>
</evidence>
<protein>
    <recommendedName>
        <fullName evidence="3">Class I SAM-dependent methyltransferase</fullName>
    </recommendedName>
</protein>
<dbReference type="Gene3D" id="3.40.50.150">
    <property type="entry name" value="Vaccinia Virus protein VP39"/>
    <property type="match status" value="1"/>
</dbReference>
<name>A0ABN6P5S9_9PROT</name>
<dbReference type="InterPro" id="IPR029063">
    <property type="entry name" value="SAM-dependent_MTases_sf"/>
</dbReference>
<evidence type="ECO:0008006" key="3">
    <source>
        <dbReference type="Google" id="ProtNLM"/>
    </source>
</evidence>
<reference evidence="1 2" key="1">
    <citation type="journal article" date="2016" name="Microbes Environ.">
        <title>Phylogenetically diverse aerobic anoxygenic phototrophic bacteria isolated from epilithic biofilms in Tama river, Japan.</title>
        <authorList>
            <person name="Hirose S."/>
            <person name="Matsuura K."/>
            <person name="Haruta S."/>
        </authorList>
    </citation>
    <scope>NUCLEOTIDE SEQUENCE [LARGE SCALE GENOMIC DNA]</scope>
    <source>
        <strain evidence="1 2">S08</strain>
    </source>
</reference>